<evidence type="ECO:0000256" key="1">
    <source>
        <dbReference type="SAM" id="MobiDB-lite"/>
    </source>
</evidence>
<sequence length="122" mass="13428">MTGRRMTQPPHSDSDNSIPGSPSVSPADATPASPLLCSPPLHARHGLILSSSSLLFFRTPGFWAFCSPEALCPQASLLPTSLPILPLICVLYHPSVVYFILFFDEFFPFLFLVPPLPWYIVN</sequence>
<keyword evidence="4" id="KW-1185">Reference proteome</keyword>
<feature type="region of interest" description="Disordered" evidence="1">
    <location>
        <begin position="1"/>
        <end position="31"/>
    </location>
</feature>
<dbReference type="EMBL" id="ML741812">
    <property type="protein sequence ID" value="KAE8324989.1"/>
    <property type="molecule type" value="Genomic_DNA"/>
</dbReference>
<gene>
    <name evidence="3" type="ORF">BDV39DRAFT_112432</name>
</gene>
<evidence type="ECO:0000313" key="4">
    <source>
        <dbReference type="Proteomes" id="UP000325945"/>
    </source>
</evidence>
<keyword evidence="2" id="KW-0472">Membrane</keyword>
<keyword evidence="2" id="KW-0812">Transmembrane</keyword>
<feature type="transmembrane region" description="Helical" evidence="2">
    <location>
        <begin position="84"/>
        <end position="103"/>
    </location>
</feature>
<proteinExistence type="predicted"/>
<evidence type="ECO:0000256" key="2">
    <source>
        <dbReference type="SAM" id="Phobius"/>
    </source>
</evidence>
<dbReference type="Proteomes" id="UP000325945">
    <property type="component" value="Unassembled WGS sequence"/>
</dbReference>
<dbReference type="AlphaFoldDB" id="A0A5N6WYL2"/>
<evidence type="ECO:0000313" key="3">
    <source>
        <dbReference type="EMBL" id="KAE8324989.1"/>
    </source>
</evidence>
<protein>
    <submittedName>
        <fullName evidence="3">Uncharacterized protein</fullName>
    </submittedName>
</protein>
<accession>A0A5N6WYL2</accession>
<organism evidence="3 4">
    <name type="scientific">Aspergillus sergii</name>
    <dbReference type="NCBI Taxonomy" id="1034303"/>
    <lineage>
        <taxon>Eukaryota</taxon>
        <taxon>Fungi</taxon>
        <taxon>Dikarya</taxon>
        <taxon>Ascomycota</taxon>
        <taxon>Pezizomycotina</taxon>
        <taxon>Eurotiomycetes</taxon>
        <taxon>Eurotiomycetidae</taxon>
        <taxon>Eurotiales</taxon>
        <taxon>Aspergillaceae</taxon>
        <taxon>Aspergillus</taxon>
        <taxon>Aspergillus subgen. Circumdati</taxon>
    </lineage>
</organism>
<name>A0A5N6WYL2_9EURO</name>
<keyword evidence="2" id="KW-1133">Transmembrane helix</keyword>
<reference evidence="4" key="1">
    <citation type="submission" date="2019-04" db="EMBL/GenBank/DDBJ databases">
        <title>Friends and foes A comparative genomics studyof 23 Aspergillus species from section Flavi.</title>
        <authorList>
            <consortium name="DOE Joint Genome Institute"/>
            <person name="Kjaerbolling I."/>
            <person name="Vesth T."/>
            <person name="Frisvad J.C."/>
            <person name="Nybo J.L."/>
            <person name="Theobald S."/>
            <person name="Kildgaard S."/>
            <person name="Isbrandt T."/>
            <person name="Kuo A."/>
            <person name="Sato A."/>
            <person name="Lyhne E.K."/>
            <person name="Kogle M.E."/>
            <person name="Wiebenga A."/>
            <person name="Kun R.S."/>
            <person name="Lubbers R.J."/>
            <person name="Makela M.R."/>
            <person name="Barry K."/>
            <person name="Chovatia M."/>
            <person name="Clum A."/>
            <person name="Daum C."/>
            <person name="Haridas S."/>
            <person name="He G."/>
            <person name="LaButti K."/>
            <person name="Lipzen A."/>
            <person name="Mondo S."/>
            <person name="Riley R."/>
            <person name="Salamov A."/>
            <person name="Simmons B.A."/>
            <person name="Magnuson J.K."/>
            <person name="Henrissat B."/>
            <person name="Mortensen U.H."/>
            <person name="Larsen T.O."/>
            <person name="Devries R.P."/>
            <person name="Grigoriev I.V."/>
            <person name="Machida M."/>
            <person name="Baker S.E."/>
            <person name="Andersen M.R."/>
        </authorList>
    </citation>
    <scope>NUCLEOTIDE SEQUENCE [LARGE SCALE GENOMIC DNA]</scope>
    <source>
        <strain evidence="4">CBS 130017</strain>
    </source>
</reference>
<feature type="compositionally biased region" description="Polar residues" evidence="1">
    <location>
        <begin position="9"/>
        <end position="24"/>
    </location>
</feature>